<evidence type="ECO:0000313" key="4">
    <source>
        <dbReference type="Proteomes" id="UP000324748"/>
    </source>
</evidence>
<reference evidence="4 5" key="1">
    <citation type="submission" date="2019-05" db="EMBL/GenBank/DDBJ databases">
        <title>Emergence of the Ug99 lineage of the wheat stem rust pathogen through somatic hybridization.</title>
        <authorList>
            <person name="Li F."/>
            <person name="Upadhyaya N.M."/>
            <person name="Sperschneider J."/>
            <person name="Matny O."/>
            <person name="Nguyen-Phuc H."/>
            <person name="Mago R."/>
            <person name="Raley C."/>
            <person name="Miller M.E."/>
            <person name="Silverstein K.A.T."/>
            <person name="Henningsen E."/>
            <person name="Hirsch C.D."/>
            <person name="Visser B."/>
            <person name="Pretorius Z.A."/>
            <person name="Steffenson B.J."/>
            <person name="Schwessinger B."/>
            <person name="Dodds P.N."/>
            <person name="Figueroa M."/>
        </authorList>
    </citation>
    <scope>NUCLEOTIDE SEQUENCE [LARGE SCALE GENOMIC DNA]</scope>
    <source>
        <strain evidence="2">21-0</strain>
        <strain evidence="3 5">Ug99</strain>
    </source>
</reference>
<name>A0A5B0S0B8_PUCGR</name>
<dbReference type="GO" id="GO:0047443">
    <property type="term" value="F:4-hydroxy-4-methyl-2-oxoglutarate aldolase activity"/>
    <property type="evidence" value="ECO:0007669"/>
    <property type="project" value="TreeGrafter"/>
</dbReference>
<dbReference type="PANTHER" id="PTHR33254:SF4">
    <property type="entry name" value="4-HYDROXY-4-METHYL-2-OXOGLUTARATE ALDOLASE 3-RELATED"/>
    <property type="match status" value="1"/>
</dbReference>
<dbReference type="PANTHER" id="PTHR33254">
    <property type="entry name" value="4-HYDROXY-4-METHYL-2-OXOGLUTARATE ALDOLASE 3-RELATED"/>
    <property type="match status" value="1"/>
</dbReference>
<organism evidence="3 5">
    <name type="scientific">Puccinia graminis f. sp. tritici</name>
    <dbReference type="NCBI Taxonomy" id="56615"/>
    <lineage>
        <taxon>Eukaryota</taxon>
        <taxon>Fungi</taxon>
        <taxon>Dikarya</taxon>
        <taxon>Basidiomycota</taxon>
        <taxon>Pucciniomycotina</taxon>
        <taxon>Pucciniomycetes</taxon>
        <taxon>Pucciniales</taxon>
        <taxon>Pucciniaceae</taxon>
        <taxon>Puccinia</taxon>
    </lineage>
</organism>
<accession>A0A5B0S0B8</accession>
<sequence>MNPGTVYNRRVSTEIIKQISGFSSCDIADALIKLKHPSGGYLPDINLQTGNHQDPASNKLCGEAFTVEMVPATDTESPRPTQHYVDAGEIDTVMVISSPANSKSAVWGGLMTARAKVKGVKGVVIDGRCRDLAEHRAADYLVFARGHSVLGQSTFTRPSRIQVPITIHPVADSFGSSNMNKQIMFPPTTVNPYDIIVGDEDGVVVIPHAEIEEVIKLCTKDTQVDQKCLEHLKAGHTIADTFSQFRGM</sequence>
<keyword evidence="1" id="KW-0479">Metal-binding</keyword>
<dbReference type="GO" id="GO:0046872">
    <property type="term" value="F:metal ion binding"/>
    <property type="evidence" value="ECO:0007669"/>
    <property type="project" value="UniProtKB-KW"/>
</dbReference>
<proteinExistence type="predicted"/>
<dbReference type="InterPro" id="IPR036704">
    <property type="entry name" value="RraA/RraA-like_sf"/>
</dbReference>
<protein>
    <recommendedName>
        <fullName evidence="6">RraA-like protein</fullName>
    </recommendedName>
</protein>
<dbReference type="Gene3D" id="3.50.30.40">
    <property type="entry name" value="Ribonuclease E inhibitor RraA/RraA-like"/>
    <property type="match status" value="1"/>
</dbReference>
<comment type="cofactor">
    <cofactor evidence="1">
        <name>Mg(2+)</name>
        <dbReference type="ChEBI" id="CHEBI:18420"/>
    </cofactor>
</comment>
<dbReference type="GO" id="GO:0008948">
    <property type="term" value="F:oxaloacetate decarboxylase activity"/>
    <property type="evidence" value="ECO:0007669"/>
    <property type="project" value="TreeGrafter"/>
</dbReference>
<dbReference type="Proteomes" id="UP000325313">
    <property type="component" value="Unassembled WGS sequence"/>
</dbReference>
<dbReference type="SUPFAM" id="SSF89562">
    <property type="entry name" value="RraA-like"/>
    <property type="match status" value="1"/>
</dbReference>
<feature type="binding site" evidence="1">
    <location>
        <begin position="108"/>
        <end position="111"/>
    </location>
    <ligand>
        <name>substrate</name>
    </ligand>
</feature>
<dbReference type="EMBL" id="VDEP01000102">
    <property type="protein sequence ID" value="KAA1131756.1"/>
    <property type="molecule type" value="Genomic_DNA"/>
</dbReference>
<dbReference type="InterPro" id="IPR005493">
    <property type="entry name" value="RraA/RraA-like"/>
</dbReference>
<keyword evidence="4" id="KW-1185">Reference proteome</keyword>
<evidence type="ECO:0000313" key="3">
    <source>
        <dbReference type="EMBL" id="KAA1131756.1"/>
    </source>
</evidence>
<keyword evidence="1" id="KW-0460">Magnesium</keyword>
<comment type="caution">
    <text evidence="3">The sequence shown here is derived from an EMBL/GenBank/DDBJ whole genome shotgun (WGS) entry which is preliminary data.</text>
</comment>
<dbReference type="AlphaFoldDB" id="A0A5B0S0B8"/>
<evidence type="ECO:0000256" key="1">
    <source>
        <dbReference type="PIRSR" id="PIRSR605493-1"/>
    </source>
</evidence>
<gene>
    <name evidence="2" type="ORF">PGT21_024556</name>
    <name evidence="3" type="ORF">PGTUg99_020764</name>
</gene>
<dbReference type="EMBL" id="VSWC01000067">
    <property type="protein sequence ID" value="KAA1096663.1"/>
    <property type="molecule type" value="Genomic_DNA"/>
</dbReference>
<feature type="binding site" evidence="1">
    <location>
        <position position="131"/>
    </location>
    <ligand>
        <name>Mg(2+)</name>
        <dbReference type="ChEBI" id="CHEBI:18420"/>
    </ligand>
</feature>
<evidence type="ECO:0000313" key="2">
    <source>
        <dbReference type="EMBL" id="KAA1096663.1"/>
    </source>
</evidence>
<dbReference type="CDD" id="cd16841">
    <property type="entry name" value="RraA_family"/>
    <property type="match status" value="1"/>
</dbReference>
<evidence type="ECO:0000313" key="5">
    <source>
        <dbReference type="Proteomes" id="UP000325313"/>
    </source>
</evidence>
<feature type="binding site" evidence="1">
    <location>
        <position position="130"/>
    </location>
    <ligand>
        <name>substrate</name>
    </ligand>
</feature>
<dbReference type="Proteomes" id="UP000324748">
    <property type="component" value="Unassembled WGS sequence"/>
</dbReference>
<dbReference type="OrthoDB" id="1476984at2759"/>
<dbReference type="Pfam" id="PF03737">
    <property type="entry name" value="RraA-like"/>
    <property type="match status" value="1"/>
</dbReference>
<evidence type="ECO:0008006" key="6">
    <source>
        <dbReference type="Google" id="ProtNLM"/>
    </source>
</evidence>